<accession>A0ABR2XEH4</accession>
<dbReference type="EMBL" id="JARVKM010000066">
    <property type="protein sequence ID" value="KAK9772100.1"/>
    <property type="molecule type" value="Genomic_DNA"/>
</dbReference>
<dbReference type="PANTHER" id="PTHR40260">
    <property type="entry name" value="BLR8190 PROTEIN"/>
    <property type="match status" value="1"/>
</dbReference>
<protein>
    <recommendedName>
        <fullName evidence="4">EthD domain-containing protein</fullName>
    </recommendedName>
</protein>
<dbReference type="Proteomes" id="UP001465668">
    <property type="component" value="Unassembled WGS sequence"/>
</dbReference>
<proteinExistence type="inferred from homology"/>
<evidence type="ECO:0000256" key="1">
    <source>
        <dbReference type="ARBA" id="ARBA00005986"/>
    </source>
</evidence>
<dbReference type="InterPro" id="IPR011008">
    <property type="entry name" value="Dimeric_a/b-barrel"/>
</dbReference>
<evidence type="ECO:0008006" key="4">
    <source>
        <dbReference type="Google" id="ProtNLM"/>
    </source>
</evidence>
<dbReference type="SUPFAM" id="SSF54909">
    <property type="entry name" value="Dimeric alpha+beta barrel"/>
    <property type="match status" value="1"/>
</dbReference>
<evidence type="ECO:0000313" key="3">
    <source>
        <dbReference type="Proteomes" id="UP001465668"/>
    </source>
</evidence>
<organism evidence="2 3">
    <name type="scientific">Seiridium cardinale</name>
    <dbReference type="NCBI Taxonomy" id="138064"/>
    <lineage>
        <taxon>Eukaryota</taxon>
        <taxon>Fungi</taxon>
        <taxon>Dikarya</taxon>
        <taxon>Ascomycota</taxon>
        <taxon>Pezizomycotina</taxon>
        <taxon>Sordariomycetes</taxon>
        <taxon>Xylariomycetidae</taxon>
        <taxon>Amphisphaeriales</taxon>
        <taxon>Sporocadaceae</taxon>
        <taxon>Seiridium</taxon>
    </lineage>
</organism>
<dbReference type="Gene3D" id="3.30.70.100">
    <property type="match status" value="1"/>
</dbReference>
<sequence>MSAFITVAYPRPSSGELKFDLNYYLDSHMPLVAKTWGPNGLKSWTVTEHARPVPPSQNAKSCAATLHAEGPYAVQAILQWESIGAFDKAAGEAGAAVVFGDIPKFTDIQPLLLKGDIKGSWTA</sequence>
<keyword evidence="3" id="KW-1185">Reference proteome</keyword>
<name>A0ABR2XEH4_9PEZI</name>
<dbReference type="PANTHER" id="PTHR40260:SF2">
    <property type="entry name" value="BLR8190 PROTEIN"/>
    <property type="match status" value="1"/>
</dbReference>
<comment type="similarity">
    <text evidence="1">Belongs to the tpcK family.</text>
</comment>
<evidence type="ECO:0000313" key="2">
    <source>
        <dbReference type="EMBL" id="KAK9772100.1"/>
    </source>
</evidence>
<dbReference type="NCBIfam" id="TIGR02118">
    <property type="entry name" value="EthD family reductase"/>
    <property type="match status" value="1"/>
</dbReference>
<gene>
    <name evidence="2" type="ORF">SCAR479_11263</name>
</gene>
<dbReference type="InterPro" id="IPR009799">
    <property type="entry name" value="EthD_dom"/>
</dbReference>
<comment type="caution">
    <text evidence="2">The sequence shown here is derived from an EMBL/GenBank/DDBJ whole genome shotgun (WGS) entry which is preliminary data.</text>
</comment>
<reference evidence="2 3" key="1">
    <citation type="submission" date="2024-02" db="EMBL/GenBank/DDBJ databases">
        <title>First draft genome assembly of two strains of Seiridium cardinale.</title>
        <authorList>
            <person name="Emiliani G."/>
            <person name="Scali E."/>
        </authorList>
    </citation>
    <scope>NUCLEOTIDE SEQUENCE [LARGE SCALE GENOMIC DNA]</scope>
    <source>
        <strain evidence="2 3">BM-138-000479</strain>
    </source>
</reference>